<organism evidence="1 2">
    <name type="scientific">Xylaria curta</name>
    <dbReference type="NCBI Taxonomy" id="42375"/>
    <lineage>
        <taxon>Eukaryota</taxon>
        <taxon>Fungi</taxon>
        <taxon>Dikarya</taxon>
        <taxon>Ascomycota</taxon>
        <taxon>Pezizomycotina</taxon>
        <taxon>Sordariomycetes</taxon>
        <taxon>Xylariomycetidae</taxon>
        <taxon>Xylariales</taxon>
        <taxon>Xylariaceae</taxon>
        <taxon>Xylaria</taxon>
    </lineage>
</organism>
<dbReference type="EMBL" id="JAPDGR010001746">
    <property type="protein sequence ID" value="KAJ2979961.1"/>
    <property type="molecule type" value="Genomic_DNA"/>
</dbReference>
<protein>
    <submittedName>
        <fullName evidence="1">Uncharacterized protein</fullName>
    </submittedName>
</protein>
<sequence>MASPTMATYQQLKRNPDSRVLFDNRITTMNDLYKLVDSNSAFMALDTEHVPVENETNRILHQVGLTYLPATSTAMMLNTSIPSRLRLSNFYDKYQLQSLTLNIELSDQLQEDLIRFRGNIPNRRPSRFGYERQINLDSLESAIIEFIQSCSNSNTDLVLVGFEMAAEWNYLSKNFPRAMPYFSSWIDLRDIGKDIASAKVLPGRVSMLQTFGYYWKDIKGSNRNGSADNAGDDTVSTLAMANAFFYSENRDKLRSRVARQNGGKTGSFSLDDKIALSQAMSTDEIKEKQRLREFKKTQSLESDIDSLGENFIGLC</sequence>
<dbReference type="Proteomes" id="UP001143856">
    <property type="component" value="Unassembled WGS sequence"/>
</dbReference>
<comment type="caution">
    <text evidence="1">The sequence shown here is derived from an EMBL/GenBank/DDBJ whole genome shotgun (WGS) entry which is preliminary data.</text>
</comment>
<name>A0ACC1NN64_9PEZI</name>
<gene>
    <name evidence="1" type="ORF">NUW58_g7071</name>
</gene>
<proteinExistence type="predicted"/>
<accession>A0ACC1NN64</accession>
<reference evidence="1" key="1">
    <citation type="submission" date="2022-10" db="EMBL/GenBank/DDBJ databases">
        <title>Genome Sequence of Xylaria curta.</title>
        <authorList>
            <person name="Buettner E."/>
        </authorList>
    </citation>
    <scope>NUCLEOTIDE SEQUENCE</scope>
    <source>
        <strain evidence="1">Babe10</strain>
    </source>
</reference>
<keyword evidence="2" id="KW-1185">Reference proteome</keyword>
<evidence type="ECO:0000313" key="1">
    <source>
        <dbReference type="EMBL" id="KAJ2979961.1"/>
    </source>
</evidence>
<evidence type="ECO:0000313" key="2">
    <source>
        <dbReference type="Proteomes" id="UP001143856"/>
    </source>
</evidence>